<dbReference type="STRING" id="571298.SAMN04488026_10976"/>
<dbReference type="EMBL" id="FNEK01000097">
    <property type="protein sequence ID" value="SDL60384.1"/>
    <property type="molecule type" value="Genomic_DNA"/>
</dbReference>
<name>A0A1G9LET7_9RHOB</name>
<dbReference type="RefSeq" id="WP_093164028.1">
    <property type="nucleotide sequence ID" value="NZ_FNEK01000097.1"/>
</dbReference>
<organism evidence="1 2">
    <name type="scientific">Aliiruegeria lutimaris</name>
    <dbReference type="NCBI Taxonomy" id="571298"/>
    <lineage>
        <taxon>Bacteria</taxon>
        <taxon>Pseudomonadati</taxon>
        <taxon>Pseudomonadota</taxon>
        <taxon>Alphaproteobacteria</taxon>
        <taxon>Rhodobacterales</taxon>
        <taxon>Roseobacteraceae</taxon>
        <taxon>Aliiruegeria</taxon>
    </lineage>
</organism>
<proteinExistence type="predicted"/>
<accession>A0A1G9LET7</accession>
<keyword evidence="2" id="KW-1185">Reference proteome</keyword>
<dbReference type="OrthoDB" id="9984401at2"/>
<gene>
    <name evidence="1" type="ORF">SAMN04488026_10976</name>
</gene>
<evidence type="ECO:0000313" key="2">
    <source>
        <dbReference type="Proteomes" id="UP000199382"/>
    </source>
</evidence>
<reference evidence="1 2" key="1">
    <citation type="submission" date="2016-10" db="EMBL/GenBank/DDBJ databases">
        <authorList>
            <person name="de Groot N.N."/>
        </authorList>
    </citation>
    <scope>NUCLEOTIDE SEQUENCE [LARGE SCALE GENOMIC DNA]</scope>
    <source>
        <strain evidence="1 2">DSM 25294</strain>
    </source>
</reference>
<dbReference type="AlphaFoldDB" id="A0A1G9LET7"/>
<dbReference type="Proteomes" id="UP000199382">
    <property type="component" value="Unassembled WGS sequence"/>
</dbReference>
<sequence length="238" mass="26633">MDTKAVIPALDGLAVTDELKAFIRQELGRYRAFRSADDGEAPSVTQLAGEIEAADGTVEFGTETLRRFLKNEPQKTRAGTIKAIARYLIAKDWLQPKDLELYTGSDHLRAALALGEFFKVRSRKTVHDFYKSLSRSFAQITLAADRVIRTAWTITFEENRGVASLAETVSSFEVSRESALYKRLAADPSARTGISEAEFDAHREEMELVTEVRSRGFVIGDHRFLVSDVSTRRRDLGV</sequence>
<evidence type="ECO:0000313" key="1">
    <source>
        <dbReference type="EMBL" id="SDL60384.1"/>
    </source>
</evidence>
<protein>
    <submittedName>
        <fullName evidence="1">Uncharacterized protein</fullName>
    </submittedName>
</protein>